<feature type="domain" description="DUF4806" evidence="2">
    <location>
        <begin position="353"/>
        <end position="423"/>
    </location>
</feature>
<dbReference type="PANTHER" id="PTHR34153:SF2">
    <property type="entry name" value="SI:CH211-262H13.3-RELATED"/>
    <property type="match status" value="1"/>
</dbReference>
<protein>
    <recommendedName>
        <fullName evidence="2">DUF4806 domain-containing protein</fullName>
    </recommendedName>
</protein>
<gene>
    <name evidence="3" type="ORF">g.17778</name>
</gene>
<sequence length="465" mass="53403">MGDFPRNQSGTTSEMQIENITIKDEKFDVPEMETDNLLDQINGAEEDLKEDFHSTTAMFIEEVLPEYNFVDCKIEVKEEDTTSESLYNSDPITVKTESEEVCHDDIEIHEEKTDLFNITEPNAPSKEMSLCVGQNEKLYAVVEFTDGIQLVPKIWLHNEKECLWPNFTNGLKINKAIADYQTPDNNWSKHSVIRVFCHAGTYENGMVKLRLVEQFLAIDSDSENYNKKRKERETKNFEPQNDEEDNDGPNMVTKKQKGPSELPNILLSLTNKDITTGQLTQSEADLQPACSIGEVIDVNEYTVPKVNPQEKEFQQELMRKINSIYRVLKSVDRRLEILEQKRTFPGDDVNVNVFPLKSKFEVEELERRLEGDTDFFNSCVKALKDLGGASLQHVVLNIMRHILTNDTAELYSFLGAKGKQPFKCLLLYKVIVAALRSRVRETTEPAIGEIIATWLAHSRLRRRRQ</sequence>
<accession>A0A1B6H3X4</accession>
<proteinExistence type="predicted"/>
<evidence type="ECO:0000313" key="3">
    <source>
        <dbReference type="EMBL" id="JAS69363.1"/>
    </source>
</evidence>
<name>A0A1B6H3X4_9HEMI</name>
<dbReference type="PANTHER" id="PTHR34153">
    <property type="entry name" value="SI:CH211-262H13.3-RELATED-RELATED"/>
    <property type="match status" value="1"/>
</dbReference>
<feature type="region of interest" description="Disordered" evidence="1">
    <location>
        <begin position="225"/>
        <end position="259"/>
    </location>
</feature>
<dbReference type="Pfam" id="PF16064">
    <property type="entry name" value="DUF4806"/>
    <property type="match status" value="1"/>
</dbReference>
<dbReference type="AlphaFoldDB" id="A0A1B6H3X4"/>
<feature type="non-terminal residue" evidence="3">
    <location>
        <position position="465"/>
    </location>
</feature>
<organism evidence="3">
    <name type="scientific">Cuerna arida</name>
    <dbReference type="NCBI Taxonomy" id="1464854"/>
    <lineage>
        <taxon>Eukaryota</taxon>
        <taxon>Metazoa</taxon>
        <taxon>Ecdysozoa</taxon>
        <taxon>Arthropoda</taxon>
        <taxon>Hexapoda</taxon>
        <taxon>Insecta</taxon>
        <taxon>Pterygota</taxon>
        <taxon>Neoptera</taxon>
        <taxon>Paraneoptera</taxon>
        <taxon>Hemiptera</taxon>
        <taxon>Auchenorrhyncha</taxon>
        <taxon>Membracoidea</taxon>
        <taxon>Cicadellidae</taxon>
        <taxon>Cicadellinae</taxon>
        <taxon>Proconiini</taxon>
        <taxon>Cuerna</taxon>
    </lineage>
</organism>
<reference evidence="3" key="1">
    <citation type="submission" date="2015-11" db="EMBL/GenBank/DDBJ databases">
        <title>De novo transcriptome assembly of four potential Pierce s Disease insect vectors from Arizona vineyards.</title>
        <authorList>
            <person name="Tassone E.E."/>
        </authorList>
    </citation>
    <scope>NUCLEOTIDE SEQUENCE</scope>
</reference>
<evidence type="ECO:0000259" key="2">
    <source>
        <dbReference type="Pfam" id="PF16064"/>
    </source>
</evidence>
<dbReference type="InterPro" id="IPR032071">
    <property type="entry name" value="DUF4806"/>
</dbReference>
<dbReference type="EMBL" id="GECZ01000406">
    <property type="protein sequence ID" value="JAS69363.1"/>
    <property type="molecule type" value="Transcribed_RNA"/>
</dbReference>
<evidence type="ECO:0000256" key="1">
    <source>
        <dbReference type="SAM" id="MobiDB-lite"/>
    </source>
</evidence>